<comment type="caution">
    <text evidence="2">The sequence shown here is derived from an EMBL/GenBank/DDBJ whole genome shotgun (WGS) entry which is preliminary data.</text>
</comment>
<dbReference type="EMBL" id="JARKIK010000028">
    <property type="protein sequence ID" value="KAK8742301.1"/>
    <property type="molecule type" value="Genomic_DNA"/>
</dbReference>
<dbReference type="AlphaFoldDB" id="A0AAW0XD47"/>
<name>A0AAW0XD47_CHEQU</name>
<dbReference type="Proteomes" id="UP001445076">
    <property type="component" value="Unassembled WGS sequence"/>
</dbReference>
<evidence type="ECO:0000259" key="1">
    <source>
        <dbReference type="PROSITE" id="PS50837"/>
    </source>
</evidence>
<reference evidence="2 3" key="1">
    <citation type="journal article" date="2024" name="BMC Genomics">
        <title>Genome assembly of redclaw crayfish (Cherax quadricarinatus) provides insights into its immune adaptation and hypoxia tolerance.</title>
        <authorList>
            <person name="Liu Z."/>
            <person name="Zheng J."/>
            <person name="Li H."/>
            <person name="Fang K."/>
            <person name="Wang S."/>
            <person name="He J."/>
            <person name="Zhou D."/>
            <person name="Weng S."/>
            <person name="Chi M."/>
            <person name="Gu Z."/>
            <person name="He J."/>
            <person name="Li F."/>
            <person name="Wang M."/>
        </authorList>
    </citation>
    <scope>NUCLEOTIDE SEQUENCE [LARGE SCALE GENOMIC DNA]</scope>
    <source>
        <strain evidence="2">ZL_2023a</strain>
    </source>
</reference>
<dbReference type="PROSITE" id="PS50837">
    <property type="entry name" value="NACHT"/>
    <property type="match status" value="1"/>
</dbReference>
<dbReference type="Gene3D" id="3.40.50.300">
    <property type="entry name" value="P-loop containing nucleotide triphosphate hydrolases"/>
    <property type="match status" value="1"/>
</dbReference>
<evidence type="ECO:0000313" key="2">
    <source>
        <dbReference type="EMBL" id="KAK8742301.1"/>
    </source>
</evidence>
<dbReference type="InterPro" id="IPR007111">
    <property type="entry name" value="NACHT_NTPase"/>
</dbReference>
<gene>
    <name evidence="2" type="ORF">OTU49_001785</name>
</gene>
<dbReference type="EMBL" id="JARKIK010000028">
    <property type="protein sequence ID" value="KAK8742300.1"/>
    <property type="molecule type" value="Genomic_DNA"/>
</dbReference>
<proteinExistence type="predicted"/>
<evidence type="ECO:0000313" key="3">
    <source>
        <dbReference type="Proteomes" id="UP001445076"/>
    </source>
</evidence>
<organism evidence="2 3">
    <name type="scientific">Cherax quadricarinatus</name>
    <name type="common">Australian red claw crayfish</name>
    <dbReference type="NCBI Taxonomy" id="27406"/>
    <lineage>
        <taxon>Eukaryota</taxon>
        <taxon>Metazoa</taxon>
        <taxon>Ecdysozoa</taxon>
        <taxon>Arthropoda</taxon>
        <taxon>Crustacea</taxon>
        <taxon>Multicrustacea</taxon>
        <taxon>Malacostraca</taxon>
        <taxon>Eumalacostraca</taxon>
        <taxon>Eucarida</taxon>
        <taxon>Decapoda</taxon>
        <taxon>Pleocyemata</taxon>
        <taxon>Astacidea</taxon>
        <taxon>Parastacoidea</taxon>
        <taxon>Parastacidae</taxon>
        <taxon>Cherax</taxon>
    </lineage>
</organism>
<dbReference type="InterPro" id="IPR027417">
    <property type="entry name" value="P-loop_NTPase"/>
</dbReference>
<reference evidence="2" key="2">
    <citation type="submission" date="2024-01" db="EMBL/GenBank/DDBJ databases">
        <authorList>
            <person name="He J."/>
            <person name="Wang M."/>
            <person name="Zheng J."/>
            <person name="Liu Z."/>
        </authorList>
    </citation>
    <scope>NUCLEOTIDE SEQUENCE</scope>
    <source>
        <strain evidence="2">ZL_2023a</strain>
        <tissue evidence="2">Muscle</tissue>
    </source>
</reference>
<protein>
    <recommendedName>
        <fullName evidence="1">NACHT domain-containing protein</fullName>
    </recommendedName>
</protein>
<keyword evidence="3" id="KW-1185">Reference proteome</keyword>
<dbReference type="PANTHER" id="PTHR46312">
    <property type="entry name" value="NACHT DOMAIN-CONTAINING PROTEIN"/>
    <property type="match status" value="1"/>
</dbReference>
<feature type="domain" description="NACHT" evidence="1">
    <location>
        <begin position="265"/>
        <end position="382"/>
    </location>
</feature>
<accession>A0AAW0XD47</accession>
<dbReference type="SUPFAM" id="SSF52540">
    <property type="entry name" value="P-loop containing nucleoside triphosphate hydrolases"/>
    <property type="match status" value="1"/>
</dbReference>
<sequence length="941" mass="110036">MSEIYTTEDFIFSKLYKCVHVPGKMVMQDIAKAMYADPGMNTQNGTLSLRDYCTQKGIRPEDHFHGDNASFLDCDLMNEDFDISFAYLLMKEVCDALCSKLRCQQKIVDLKNLRNRINHCYSDAEDNMKETCRKLKAIIEDIYVDGSSVLNRNFDAEASRTLQIFEDIIAAEIQTDNMDVSHDIEKFKNDNLFKMIHHGRRELGERLDNWKILNPFIVLLNDDHKVEHFRVEKIFTPLEIEDRMGNIDVNEILTVTVKVEKILPRVLLFHGVSGCGKTSLCRHLFDRWLMKNSDIQGLDEFDLVFLVEVRTVRSDTVLEYLSEQLMQETCGYFKREDIPFLLSELRLLFIIDGFDEKTDRASKLVKDIFQNFNDHRIIITTRHEKLKDAITLAKTHNVEFLCIKVCGFSDDKVEEFSRKLFGEIMDESERDRELNKFLKYIDGPGRVLDEHLRLPLTISLLIILWKHDSKIVNNVTTLTRLYQEIFGLSKERLARRMANRGALPFKALKRVLSEMLLLLGEQAWSMLQKDEYTLNEENLKKINEMCRSKKIENPEDILSAFLMCETDKNSRMKNYVFKFFHKSQMEYFAARWLGECISQERSLKNVANQHESWIKYREVIKYITGELASKKHLKDKIDDLFSLIDKADIENLDYNFWWNIINECNPIIRVNEDIFEHVKHDQVNNRIGEQKINLRDWDLNHENVVSALKLLCCTPVNPSSLKIDIMGSKNPHKIPMFLDTMNGESLKKLSRKIDVNLALSCHGRYDCQDTSDAFIDALKPWANLTHFIGGLKEPKNFWDYTNLRTIDVRVITVEALETLKKIRKSVRTLRLKLQLSPEECPAKLLPDLQYTGNLEISLDNMEDKHKNWILDVVKQLAGSKGCWRLVIHFSTVTRKDLEWLLRRLSKGVLYDKLTIRSNISITEEDKEVLNKEAKFDIVWLD</sequence>
<dbReference type="PANTHER" id="PTHR46312:SF2">
    <property type="entry name" value="NUCLEOTIDE-BINDING OLIGOMERIZATION DOMAIN-CONTAINING PROTEIN 2-LIKE"/>
    <property type="match status" value="1"/>
</dbReference>
<dbReference type="Pfam" id="PF05729">
    <property type="entry name" value="NACHT"/>
    <property type="match status" value="1"/>
</dbReference>